<dbReference type="PROSITE" id="PS50929">
    <property type="entry name" value="ABC_TM1F"/>
    <property type="match status" value="1"/>
</dbReference>
<feature type="domain" description="ABC transmembrane type-1" evidence="6">
    <location>
        <begin position="1"/>
        <end position="83"/>
    </location>
</feature>
<evidence type="ECO:0000256" key="4">
    <source>
        <dbReference type="ARBA" id="ARBA00023136"/>
    </source>
</evidence>
<dbReference type="STRING" id="1641165.XM38_25905"/>
<feature type="transmembrane region" description="Helical" evidence="5">
    <location>
        <begin position="60"/>
        <end position="80"/>
    </location>
</feature>
<proteinExistence type="predicted"/>
<dbReference type="SUPFAM" id="SSF90123">
    <property type="entry name" value="ABC transporter transmembrane region"/>
    <property type="match status" value="1"/>
</dbReference>
<keyword evidence="8" id="KW-1185">Reference proteome</keyword>
<dbReference type="GO" id="GO:0005886">
    <property type="term" value="C:plasma membrane"/>
    <property type="evidence" value="ECO:0007669"/>
    <property type="project" value="UniProtKB-SubCell"/>
</dbReference>
<dbReference type="GO" id="GO:0140359">
    <property type="term" value="F:ABC-type transporter activity"/>
    <property type="evidence" value="ECO:0007669"/>
    <property type="project" value="InterPro"/>
</dbReference>
<gene>
    <name evidence="7" type="ORF">XM38_026000</name>
</gene>
<evidence type="ECO:0000313" key="8">
    <source>
        <dbReference type="Proteomes" id="UP000191901"/>
    </source>
</evidence>
<evidence type="ECO:0000256" key="3">
    <source>
        <dbReference type="ARBA" id="ARBA00022989"/>
    </source>
</evidence>
<dbReference type="InterPro" id="IPR011527">
    <property type="entry name" value="ABC1_TM_dom"/>
</dbReference>
<dbReference type="Proteomes" id="UP000191901">
    <property type="component" value="Chromosome"/>
</dbReference>
<dbReference type="Gene3D" id="1.20.1560.10">
    <property type="entry name" value="ABC transporter type 1, transmembrane domain"/>
    <property type="match status" value="1"/>
</dbReference>
<dbReference type="AlphaFoldDB" id="A0A1Z3HMZ4"/>
<dbReference type="GO" id="GO:0005524">
    <property type="term" value="F:ATP binding"/>
    <property type="evidence" value="ECO:0007669"/>
    <property type="project" value="InterPro"/>
</dbReference>
<evidence type="ECO:0000256" key="1">
    <source>
        <dbReference type="ARBA" id="ARBA00004651"/>
    </source>
</evidence>
<evidence type="ECO:0000256" key="2">
    <source>
        <dbReference type="ARBA" id="ARBA00022692"/>
    </source>
</evidence>
<sequence>MSQAIATLRVETGSDMALQAAVWDRLLTLRMAFYRQFASGDLNSRVSSITAIRRKLSGSALQGLFAGIFSLLNLGLLVYYSPPPSPDCPGGGVRRQLGVVLQTSRLSAGPSLKTCRGRSNFPGSSLGRR</sequence>
<evidence type="ECO:0000313" key="7">
    <source>
        <dbReference type="EMBL" id="ASC71646.1"/>
    </source>
</evidence>
<protein>
    <submittedName>
        <fullName evidence="7">ABC transporter transmembrane region</fullName>
    </submittedName>
</protein>
<evidence type="ECO:0000256" key="5">
    <source>
        <dbReference type="SAM" id="Phobius"/>
    </source>
</evidence>
<evidence type="ECO:0000259" key="6">
    <source>
        <dbReference type="PROSITE" id="PS50929"/>
    </source>
</evidence>
<dbReference type="EMBL" id="CP021983">
    <property type="protein sequence ID" value="ASC71646.1"/>
    <property type="molecule type" value="Genomic_DNA"/>
</dbReference>
<comment type="subcellular location">
    <subcellularLocation>
        <location evidence="1">Cell membrane</location>
        <topology evidence="1">Multi-pass membrane protein</topology>
    </subcellularLocation>
</comment>
<accession>A0A1Z3HMZ4</accession>
<reference evidence="7 8" key="1">
    <citation type="journal article" date="2016" name="Biochim. Biophys. Acta">
        <title>Characterization of red-shifted phycobilisomes isolated from the chlorophyll f-containing cyanobacterium Halomicronema hongdechloris.</title>
        <authorList>
            <person name="Li Y."/>
            <person name="Lin Y."/>
            <person name="Garvey C.J."/>
            <person name="Birch D."/>
            <person name="Corkery R.W."/>
            <person name="Loughlin P.C."/>
            <person name="Scheer H."/>
            <person name="Willows R.D."/>
            <person name="Chen M."/>
        </authorList>
    </citation>
    <scope>NUCLEOTIDE SEQUENCE [LARGE SCALE GENOMIC DNA]</scope>
    <source>
        <strain evidence="7 8">C2206</strain>
    </source>
</reference>
<dbReference type="KEGG" id="hhg:XM38_026000"/>
<keyword evidence="3 5" id="KW-1133">Transmembrane helix</keyword>
<keyword evidence="4 5" id="KW-0472">Membrane</keyword>
<dbReference type="RefSeq" id="WP_088430008.1">
    <property type="nucleotide sequence ID" value="NZ_CP021983.2"/>
</dbReference>
<organism evidence="7 8">
    <name type="scientific">Halomicronema hongdechloris C2206</name>
    <dbReference type="NCBI Taxonomy" id="1641165"/>
    <lineage>
        <taxon>Bacteria</taxon>
        <taxon>Bacillati</taxon>
        <taxon>Cyanobacteriota</taxon>
        <taxon>Cyanophyceae</taxon>
        <taxon>Nodosilineales</taxon>
        <taxon>Nodosilineaceae</taxon>
        <taxon>Halomicronema</taxon>
    </lineage>
</organism>
<keyword evidence="2 5" id="KW-0812">Transmembrane</keyword>
<name>A0A1Z3HMZ4_9CYAN</name>
<dbReference type="InterPro" id="IPR036640">
    <property type="entry name" value="ABC1_TM_sf"/>
</dbReference>